<dbReference type="AlphaFoldDB" id="A0A834R8U2"/>
<dbReference type="InterPro" id="IPR000734">
    <property type="entry name" value="TAG_lipase"/>
</dbReference>
<feature type="domain" description="Lipase" evidence="6">
    <location>
        <begin position="182"/>
        <end position="284"/>
    </location>
</feature>
<dbReference type="InterPro" id="IPR036392">
    <property type="entry name" value="PLAT/LH2_dom_sf"/>
</dbReference>
<dbReference type="Gene3D" id="3.40.50.1820">
    <property type="entry name" value="alpha/beta hydrolase"/>
    <property type="match status" value="2"/>
</dbReference>
<evidence type="ECO:0000313" key="8">
    <source>
        <dbReference type="EnsemblMetazoa" id="KAF7491197.1"/>
    </source>
</evidence>
<protein>
    <submittedName>
        <fullName evidence="7">Inactive pancreatic lipase-related protein 1</fullName>
    </submittedName>
</protein>
<reference evidence="9" key="1">
    <citation type="journal article" date="2020" name="PLoS Negl. Trop. Dis.">
        <title>High-quality nuclear genome for Sarcoptes scabiei-A critical resource for a neglected parasite.</title>
        <authorList>
            <person name="Korhonen P.K."/>
            <person name="Gasser R.B."/>
            <person name="Ma G."/>
            <person name="Wang T."/>
            <person name="Stroehlein A.J."/>
            <person name="Young N.D."/>
            <person name="Ang C.S."/>
            <person name="Fernando D.D."/>
            <person name="Lu H.C."/>
            <person name="Taylor S."/>
            <person name="Reynolds S.L."/>
            <person name="Mofiz E."/>
            <person name="Najaraj S.H."/>
            <person name="Gowda H."/>
            <person name="Madugundu A."/>
            <person name="Renuse S."/>
            <person name="Holt D."/>
            <person name="Pandey A."/>
            <person name="Papenfuss A.T."/>
            <person name="Fischer K."/>
        </authorList>
    </citation>
    <scope>NUCLEOTIDE SEQUENCE [LARGE SCALE GENOMIC DNA]</scope>
</reference>
<organism evidence="7">
    <name type="scientific">Sarcoptes scabiei</name>
    <name type="common">Itch mite</name>
    <name type="synonym">Acarus scabiei</name>
    <dbReference type="NCBI Taxonomy" id="52283"/>
    <lineage>
        <taxon>Eukaryota</taxon>
        <taxon>Metazoa</taxon>
        <taxon>Ecdysozoa</taxon>
        <taxon>Arthropoda</taxon>
        <taxon>Chelicerata</taxon>
        <taxon>Arachnida</taxon>
        <taxon>Acari</taxon>
        <taxon>Acariformes</taxon>
        <taxon>Sarcoptiformes</taxon>
        <taxon>Astigmata</taxon>
        <taxon>Psoroptidia</taxon>
        <taxon>Sarcoptoidea</taxon>
        <taxon>Sarcoptidae</taxon>
        <taxon>Sarcoptinae</taxon>
        <taxon>Sarcoptes</taxon>
    </lineage>
</organism>
<evidence type="ECO:0000256" key="1">
    <source>
        <dbReference type="ARBA" id="ARBA00004613"/>
    </source>
</evidence>
<dbReference type="EnsemblMetazoa" id="SSS_401s_mrna">
    <property type="protein sequence ID" value="KAF7491197.1"/>
    <property type="gene ID" value="SSS_401"/>
</dbReference>
<name>A0A834R8U2_SARSC</name>
<evidence type="ECO:0000313" key="7">
    <source>
        <dbReference type="EMBL" id="KAF7491197.1"/>
    </source>
</evidence>
<comment type="subcellular location">
    <subcellularLocation>
        <location evidence="1">Secreted</location>
    </subcellularLocation>
</comment>
<dbReference type="InterPro" id="IPR013818">
    <property type="entry name" value="Lipase"/>
</dbReference>
<keyword evidence="9" id="KW-1185">Reference proteome</keyword>
<feature type="signal peptide" evidence="5">
    <location>
        <begin position="1"/>
        <end position="22"/>
    </location>
</feature>
<sequence length="415" mass="47573">MDSSGMIRFSIILACLIMEVMASNKTVCYDGYGCFNAQVFPGLVSRLPVAPESLKVTFHFFTCGSHYKSKIFNQFVTIKKLKQNARFNPKLKTIFVIHGYKDHFNETEWTGQLKNLLLSSCECSYNIIGVDYPSTKYLNDFANVQILGAIVAKLIQKLSRAFEVETKRFICVGHSLGAQICAGPGFTNVDRRSRLDFSDADLVLTIMTNAAKTLIKGYGTIEPMGHVNFRVNGGSKQPGCEKAFSKRSCTHRRSVELVVDDLTFPNKFSPMAYRCDSYKNFEKDTREKPPFSLFHYGIVLEIDPKSPTFKGKLLLTFIGAASRRERFILKEKFKPDTNTTFLFKTPQFLGRIRKIRVKIYSHSKVFKTRHYIEVDRITVRFMNHQKERKPFDSVLLPKRSSKIQSKRWTIFVAED</sequence>
<dbReference type="EMBL" id="WVUK01000060">
    <property type="protein sequence ID" value="KAF7491197.1"/>
    <property type="molecule type" value="Genomic_DNA"/>
</dbReference>
<dbReference type="Pfam" id="PF00151">
    <property type="entry name" value="Lipase"/>
    <property type="match status" value="2"/>
</dbReference>
<feature type="domain" description="Lipase" evidence="6">
    <location>
        <begin position="44"/>
        <end position="181"/>
    </location>
</feature>
<dbReference type="OrthoDB" id="6477419at2759"/>
<keyword evidence="5" id="KW-0732">Signal</keyword>
<dbReference type="PANTHER" id="PTHR11610">
    <property type="entry name" value="LIPASE"/>
    <property type="match status" value="1"/>
</dbReference>
<accession>A0A834R8U2</accession>
<evidence type="ECO:0000256" key="3">
    <source>
        <dbReference type="ARBA" id="ARBA00022525"/>
    </source>
</evidence>
<dbReference type="Proteomes" id="UP000070412">
    <property type="component" value="Unassembled WGS sequence"/>
</dbReference>
<comment type="similarity">
    <text evidence="2 4">Belongs to the AB hydrolase superfamily. Lipase family.</text>
</comment>
<evidence type="ECO:0000256" key="4">
    <source>
        <dbReference type="RuleBase" id="RU004262"/>
    </source>
</evidence>
<proteinExistence type="inferred from homology"/>
<evidence type="ECO:0000256" key="5">
    <source>
        <dbReference type="SAM" id="SignalP"/>
    </source>
</evidence>
<keyword evidence="3" id="KW-0964">Secreted</keyword>
<feature type="chain" id="PRO_5038259247" evidence="5">
    <location>
        <begin position="23"/>
        <end position="415"/>
    </location>
</feature>
<dbReference type="SUPFAM" id="SSF49723">
    <property type="entry name" value="Lipase/lipooxygenase domain (PLAT/LH2 domain)"/>
    <property type="match status" value="1"/>
</dbReference>
<dbReference type="GO" id="GO:0016298">
    <property type="term" value="F:lipase activity"/>
    <property type="evidence" value="ECO:0007669"/>
    <property type="project" value="InterPro"/>
</dbReference>
<dbReference type="GO" id="GO:0016042">
    <property type="term" value="P:lipid catabolic process"/>
    <property type="evidence" value="ECO:0007669"/>
    <property type="project" value="TreeGrafter"/>
</dbReference>
<gene>
    <name evidence="7" type="primary">SSS_401g</name>
    <name evidence="7" type="ORF">SSS_401</name>
</gene>
<dbReference type="GO" id="GO:0005615">
    <property type="term" value="C:extracellular space"/>
    <property type="evidence" value="ECO:0007669"/>
    <property type="project" value="TreeGrafter"/>
</dbReference>
<evidence type="ECO:0000256" key="2">
    <source>
        <dbReference type="ARBA" id="ARBA00010701"/>
    </source>
</evidence>
<dbReference type="PRINTS" id="PR00821">
    <property type="entry name" value="TAGLIPASE"/>
</dbReference>
<dbReference type="SUPFAM" id="SSF53474">
    <property type="entry name" value="alpha/beta-Hydrolases"/>
    <property type="match status" value="1"/>
</dbReference>
<dbReference type="InterPro" id="IPR029058">
    <property type="entry name" value="AB_hydrolase_fold"/>
</dbReference>
<reference evidence="7" key="2">
    <citation type="submission" date="2020-01" db="EMBL/GenBank/DDBJ databases">
        <authorList>
            <person name="Korhonen P.K.K."/>
            <person name="Guangxu M.G."/>
            <person name="Wang T.W."/>
            <person name="Stroehlein A.J.S."/>
            <person name="Young N.D."/>
            <person name="Ang C.-S.A."/>
            <person name="Fernando D.W.F."/>
            <person name="Lu H.L."/>
            <person name="Taylor S.T."/>
            <person name="Ehtesham M.E.M."/>
            <person name="Najaraj S.H.N."/>
            <person name="Harsha G.H.G."/>
            <person name="Madugundu A.M."/>
            <person name="Renuse S.R."/>
            <person name="Holt D.H."/>
            <person name="Pandey A.P."/>
            <person name="Papenfuss A.P."/>
            <person name="Gasser R.B.G."/>
            <person name="Fischer K.F."/>
        </authorList>
    </citation>
    <scope>NUCLEOTIDE SEQUENCE</scope>
    <source>
        <strain evidence="7">SSS_KF_BRIS2020</strain>
    </source>
</reference>
<evidence type="ECO:0000259" key="6">
    <source>
        <dbReference type="Pfam" id="PF00151"/>
    </source>
</evidence>
<reference evidence="8" key="3">
    <citation type="submission" date="2022-06" db="UniProtKB">
        <authorList>
            <consortium name="EnsemblMetazoa"/>
        </authorList>
    </citation>
    <scope>IDENTIFICATION</scope>
</reference>
<evidence type="ECO:0000313" key="9">
    <source>
        <dbReference type="Proteomes" id="UP000070412"/>
    </source>
</evidence>